<evidence type="ECO:0000313" key="1">
    <source>
        <dbReference type="EMBL" id="EWH14894.1"/>
    </source>
</evidence>
<evidence type="ECO:0008006" key="3">
    <source>
        <dbReference type="Google" id="ProtNLM"/>
    </source>
</evidence>
<protein>
    <recommendedName>
        <fullName evidence="3">Lipoprotein</fullName>
    </recommendedName>
</protein>
<organism evidence="1 2">
    <name type="scientific">Cellulophaga geojensis KL-A</name>
    <dbReference type="NCBI Taxonomy" id="1328323"/>
    <lineage>
        <taxon>Bacteria</taxon>
        <taxon>Pseudomonadati</taxon>
        <taxon>Bacteroidota</taxon>
        <taxon>Flavobacteriia</taxon>
        <taxon>Flavobacteriales</taxon>
        <taxon>Flavobacteriaceae</taxon>
        <taxon>Cellulophaga</taxon>
    </lineage>
</organism>
<proteinExistence type="predicted"/>
<dbReference type="RefSeq" id="WP_034642655.1">
    <property type="nucleotide sequence ID" value="NZ_ARZX01000001.1"/>
</dbReference>
<keyword evidence="2" id="KW-1185">Reference proteome</keyword>
<comment type="caution">
    <text evidence="1">The sequence shown here is derived from an EMBL/GenBank/DDBJ whole genome shotgun (WGS) entry which is preliminary data.</text>
</comment>
<dbReference type="EMBL" id="ARZX01000001">
    <property type="protein sequence ID" value="EWH14894.1"/>
    <property type="molecule type" value="Genomic_DNA"/>
</dbReference>
<dbReference type="Proteomes" id="UP000019275">
    <property type="component" value="Unassembled WGS sequence"/>
</dbReference>
<accession>A0ABN0RSK2</accession>
<reference evidence="1 2" key="1">
    <citation type="journal article" date="2014" name="Genome Announc.">
        <title>Draft Genome Sequence of the Carrageenan-Degrading Bacterium Cellulophaga sp. Strain KL-A, Isolated from Decaying Marine Algae.</title>
        <authorList>
            <person name="Shan D."/>
            <person name="Ying J."/>
            <person name="Li X."/>
            <person name="Gao Z."/>
            <person name="Wei G."/>
            <person name="Shao Z."/>
        </authorList>
    </citation>
    <scope>NUCLEOTIDE SEQUENCE [LARGE SCALE GENOMIC DNA]</scope>
    <source>
        <strain evidence="1 2">KL-A</strain>
    </source>
</reference>
<sequence>MKNLTLILFLVSTLICFSQEKKKETVFILFNAISNEKCKVPVEGKGYKKLNKFRKEYEDYGNIINFKICNETFSFNKTKSVKDTCSVKILNKLKIVDLEYVINKKNKNILKYNPFDKIYIEEKISNNKIIKYGVVWIDEWLIIED</sequence>
<gene>
    <name evidence="1" type="ORF">KLA_00005</name>
</gene>
<evidence type="ECO:0000313" key="2">
    <source>
        <dbReference type="Proteomes" id="UP000019275"/>
    </source>
</evidence>
<name>A0ABN0RSK2_9FLAO</name>